<dbReference type="RefSeq" id="XP_012942345.1">
    <property type="nucleotide sequence ID" value="XM_013086891.2"/>
</dbReference>
<dbReference type="GeneID" id="106012815"/>
<gene>
    <name evidence="3" type="primary">LOC106012815</name>
</gene>
<accession>A0ABM1A7I3</accession>
<keyword evidence="2" id="KW-1185">Reference proteome</keyword>
<protein>
    <submittedName>
        <fullName evidence="3">Uncharacterized protein LOC106012815</fullName>
    </submittedName>
</protein>
<sequence length="145" mass="16922">MKVVAILAVVAFVTVQADFVAYLKEIQTHRSFQSLSIEDKVLFAELVQAAETDTLQAFIDRVTLLKVVELMDRMYYVDAQKFSGYLAEHLGYHHHTDTVKDDIINKRDDDDDDDDDDDLKFIQIFLVIKCQYSRPFFHFTIQHMI</sequence>
<evidence type="ECO:0000256" key="1">
    <source>
        <dbReference type="SAM" id="SignalP"/>
    </source>
</evidence>
<reference evidence="3" key="1">
    <citation type="submission" date="2025-08" db="UniProtKB">
        <authorList>
            <consortium name="RefSeq"/>
        </authorList>
    </citation>
    <scope>IDENTIFICATION</scope>
</reference>
<dbReference type="Proteomes" id="UP000694888">
    <property type="component" value="Unplaced"/>
</dbReference>
<evidence type="ECO:0000313" key="2">
    <source>
        <dbReference type="Proteomes" id="UP000694888"/>
    </source>
</evidence>
<feature type="chain" id="PRO_5046415651" evidence="1">
    <location>
        <begin position="18"/>
        <end position="145"/>
    </location>
</feature>
<organism evidence="2 3">
    <name type="scientific">Aplysia californica</name>
    <name type="common">California sea hare</name>
    <dbReference type="NCBI Taxonomy" id="6500"/>
    <lineage>
        <taxon>Eukaryota</taxon>
        <taxon>Metazoa</taxon>
        <taxon>Spiralia</taxon>
        <taxon>Lophotrochozoa</taxon>
        <taxon>Mollusca</taxon>
        <taxon>Gastropoda</taxon>
        <taxon>Heterobranchia</taxon>
        <taxon>Euthyneura</taxon>
        <taxon>Tectipleura</taxon>
        <taxon>Aplysiida</taxon>
        <taxon>Aplysioidea</taxon>
        <taxon>Aplysiidae</taxon>
        <taxon>Aplysia</taxon>
    </lineage>
</organism>
<proteinExistence type="predicted"/>
<name>A0ABM1A7I3_APLCA</name>
<evidence type="ECO:0000313" key="3">
    <source>
        <dbReference type="RefSeq" id="XP_012942345.1"/>
    </source>
</evidence>
<keyword evidence="1" id="KW-0732">Signal</keyword>
<feature type="signal peptide" evidence="1">
    <location>
        <begin position="1"/>
        <end position="17"/>
    </location>
</feature>